<evidence type="ECO:0000256" key="1">
    <source>
        <dbReference type="ARBA" id="ARBA00005417"/>
    </source>
</evidence>
<dbReference type="GO" id="GO:0055085">
    <property type="term" value="P:transmembrane transport"/>
    <property type="evidence" value="ECO:0007669"/>
    <property type="project" value="UniProtKB-ARBA"/>
</dbReference>
<dbReference type="CDD" id="cd03257">
    <property type="entry name" value="ABC_NikE_OppD_transporters"/>
    <property type="match status" value="1"/>
</dbReference>
<dbReference type="AlphaFoldDB" id="A0A916NXM6"/>
<dbReference type="SMART" id="SM00382">
    <property type="entry name" value="AAA"/>
    <property type="match status" value="1"/>
</dbReference>
<dbReference type="EMBL" id="CAJVAS010000012">
    <property type="protein sequence ID" value="CAG7629633.1"/>
    <property type="molecule type" value="Genomic_DNA"/>
</dbReference>
<protein>
    <submittedName>
        <fullName evidence="6">Oligopeptide transport ATP-binding protein OppF</fullName>
    </submittedName>
</protein>
<evidence type="ECO:0000313" key="7">
    <source>
        <dbReference type="Proteomes" id="UP000693672"/>
    </source>
</evidence>
<evidence type="ECO:0000256" key="2">
    <source>
        <dbReference type="ARBA" id="ARBA00022448"/>
    </source>
</evidence>
<reference evidence="6" key="1">
    <citation type="submission" date="2021-06" db="EMBL/GenBank/DDBJ databases">
        <authorList>
            <person name="Criscuolo A."/>
        </authorList>
    </citation>
    <scope>NUCLEOTIDE SEQUENCE</scope>
    <source>
        <strain evidence="6">CIP111600</strain>
    </source>
</reference>
<keyword evidence="3" id="KW-0547">Nucleotide-binding</keyword>
<keyword evidence="7" id="KW-1185">Reference proteome</keyword>
<comment type="caution">
    <text evidence="6">The sequence shown here is derived from an EMBL/GenBank/DDBJ whole genome shotgun (WGS) entry which is preliminary data.</text>
</comment>
<keyword evidence="4 6" id="KW-0067">ATP-binding</keyword>
<sequence length="260" mass="29229">MIQTVGLNKSFRSGWTGGRRLQAVENVSLRIAKGGTLGLIGESGCGKSTVGRLLLKLLPADEGTVLFDGADITRYTMKQMRPLRQQMQLLFQHPDSALNPRRTLLDSLLEPMKLHRLLDKEARIAKVLELLELVGLQRDIVYRYPHQISGGQVQRVVIARALTLGPKLLVLDEPTSMLDVSVQAQVIELLQHVQRQFGMTYLFISHDLELVRHMCPQIAVMHKGRIVETGNAQQLMEQPAHAYTQHLVQAFHVVRPGRTK</sequence>
<comment type="similarity">
    <text evidence="1">Belongs to the ABC transporter superfamily.</text>
</comment>
<evidence type="ECO:0000256" key="4">
    <source>
        <dbReference type="ARBA" id="ARBA00022840"/>
    </source>
</evidence>
<organism evidence="6 7">
    <name type="scientific">Paenibacillus solanacearum</name>
    <dbReference type="NCBI Taxonomy" id="2048548"/>
    <lineage>
        <taxon>Bacteria</taxon>
        <taxon>Bacillati</taxon>
        <taxon>Bacillota</taxon>
        <taxon>Bacilli</taxon>
        <taxon>Bacillales</taxon>
        <taxon>Paenibacillaceae</taxon>
        <taxon>Paenibacillus</taxon>
    </lineage>
</organism>
<evidence type="ECO:0000313" key="6">
    <source>
        <dbReference type="EMBL" id="CAG7629633.1"/>
    </source>
</evidence>
<dbReference type="InterPro" id="IPR050319">
    <property type="entry name" value="ABC_transp_ATP-bind"/>
</dbReference>
<evidence type="ECO:0000256" key="3">
    <source>
        <dbReference type="ARBA" id="ARBA00022741"/>
    </source>
</evidence>
<evidence type="ECO:0000259" key="5">
    <source>
        <dbReference type="PROSITE" id="PS50893"/>
    </source>
</evidence>
<accession>A0A916NXM6</accession>
<gene>
    <name evidence="6" type="primary">oppF_5</name>
    <name evidence="6" type="ORF">PAESOLCIP111_03122</name>
</gene>
<dbReference type="GO" id="GO:0016887">
    <property type="term" value="F:ATP hydrolysis activity"/>
    <property type="evidence" value="ECO:0007669"/>
    <property type="project" value="InterPro"/>
</dbReference>
<dbReference type="PROSITE" id="PS50893">
    <property type="entry name" value="ABC_TRANSPORTER_2"/>
    <property type="match status" value="1"/>
</dbReference>
<feature type="domain" description="ABC transporter" evidence="5">
    <location>
        <begin position="2"/>
        <end position="248"/>
    </location>
</feature>
<name>A0A916NXM6_9BACL</name>
<keyword evidence="2" id="KW-0813">Transport</keyword>
<dbReference type="PANTHER" id="PTHR43776">
    <property type="entry name" value="TRANSPORT ATP-BINDING PROTEIN"/>
    <property type="match status" value="1"/>
</dbReference>
<dbReference type="InterPro" id="IPR003439">
    <property type="entry name" value="ABC_transporter-like_ATP-bd"/>
</dbReference>
<dbReference type="Pfam" id="PF00005">
    <property type="entry name" value="ABC_tran"/>
    <property type="match status" value="1"/>
</dbReference>
<dbReference type="Proteomes" id="UP000693672">
    <property type="component" value="Unassembled WGS sequence"/>
</dbReference>
<dbReference type="PANTHER" id="PTHR43776:SF7">
    <property type="entry name" value="D,D-DIPEPTIDE TRANSPORT ATP-BINDING PROTEIN DDPF-RELATED"/>
    <property type="match status" value="1"/>
</dbReference>
<proteinExistence type="inferred from homology"/>
<dbReference type="InterPro" id="IPR003593">
    <property type="entry name" value="AAA+_ATPase"/>
</dbReference>
<dbReference type="RefSeq" id="WP_218092878.1">
    <property type="nucleotide sequence ID" value="NZ_CAJVAS010000012.1"/>
</dbReference>
<dbReference type="GO" id="GO:0005524">
    <property type="term" value="F:ATP binding"/>
    <property type="evidence" value="ECO:0007669"/>
    <property type="project" value="UniProtKB-KW"/>
</dbReference>